<evidence type="ECO:0000313" key="2">
    <source>
        <dbReference type="Proteomes" id="UP000716446"/>
    </source>
</evidence>
<comment type="caution">
    <text evidence="1">The sequence shown here is derived from an EMBL/GenBank/DDBJ whole genome shotgun (WGS) entry which is preliminary data.</text>
</comment>
<reference evidence="1" key="1">
    <citation type="submission" date="2020-06" db="EMBL/GenBank/DDBJ databases">
        <authorList>
            <person name="Onetto C."/>
        </authorList>
    </citation>
    <scope>NUCLEOTIDE SEQUENCE</scope>
</reference>
<keyword evidence="2" id="KW-1185">Reference proteome</keyword>
<sequence>MPTQTPHDKSWEGMPLHRLMQFRSLSEAPEFSVYLINKRNVRSLVNKLQHELPKTLSPVNVDLDKVYEGRGGAWDAWGSYSHELVGVQKPKLLESTGDLITVVI</sequence>
<organism evidence="1 2">
    <name type="scientific">Aureobasidium vineae</name>
    <dbReference type="NCBI Taxonomy" id="2773715"/>
    <lineage>
        <taxon>Eukaryota</taxon>
        <taxon>Fungi</taxon>
        <taxon>Dikarya</taxon>
        <taxon>Ascomycota</taxon>
        <taxon>Pezizomycotina</taxon>
        <taxon>Dothideomycetes</taxon>
        <taxon>Dothideomycetidae</taxon>
        <taxon>Dothideales</taxon>
        <taxon>Saccotheciaceae</taxon>
        <taxon>Aureobasidium</taxon>
    </lineage>
</organism>
<proteinExistence type="predicted"/>
<protein>
    <submittedName>
        <fullName evidence="1">Uncharacterized protein</fullName>
    </submittedName>
</protein>
<gene>
    <name evidence="1" type="ORF">AWRI4619_LOCUS6574</name>
</gene>
<evidence type="ECO:0000313" key="1">
    <source>
        <dbReference type="EMBL" id="CAD0090970.1"/>
    </source>
</evidence>
<name>A0A9N8JQ52_9PEZI</name>
<dbReference type="EMBL" id="CAIJEN010000009">
    <property type="protein sequence ID" value="CAD0090970.1"/>
    <property type="molecule type" value="Genomic_DNA"/>
</dbReference>
<accession>A0A9N8JQ52</accession>
<dbReference type="AlphaFoldDB" id="A0A9N8JQ52"/>
<dbReference type="Proteomes" id="UP000716446">
    <property type="component" value="Unassembled WGS sequence"/>
</dbReference>